<dbReference type="EMBL" id="BLXT01007490">
    <property type="protein sequence ID" value="GFO39313.1"/>
    <property type="molecule type" value="Genomic_DNA"/>
</dbReference>
<gene>
    <name evidence="2" type="ORF">PoB_006581800</name>
</gene>
<accession>A0AAV4D515</accession>
<name>A0AAV4D515_9GAST</name>
<sequence>MFRHDSSSSDDIPLSRYTFLSEQISAKRKPRASKRKVIETLTGILNAEGVEENTYGHISDFSEDEEYLPEEERRKRYALAEKVCYNRMVKSDNYGSIKILLSEIGDNVMNRISIAVKDHSLSSTAASSCHGGDGASTDVSLIGSPIQSNRGRKR</sequence>
<comment type="caution">
    <text evidence="2">The sequence shown here is derived from an EMBL/GenBank/DDBJ whole genome shotgun (WGS) entry which is preliminary data.</text>
</comment>
<reference evidence="2 3" key="1">
    <citation type="journal article" date="2021" name="Elife">
        <title>Chloroplast acquisition without the gene transfer in kleptoplastic sea slugs, Plakobranchus ocellatus.</title>
        <authorList>
            <person name="Maeda T."/>
            <person name="Takahashi S."/>
            <person name="Yoshida T."/>
            <person name="Shimamura S."/>
            <person name="Takaki Y."/>
            <person name="Nagai Y."/>
            <person name="Toyoda A."/>
            <person name="Suzuki Y."/>
            <person name="Arimoto A."/>
            <person name="Ishii H."/>
            <person name="Satoh N."/>
            <person name="Nishiyama T."/>
            <person name="Hasebe M."/>
            <person name="Maruyama T."/>
            <person name="Minagawa J."/>
            <person name="Obokata J."/>
            <person name="Shigenobu S."/>
        </authorList>
    </citation>
    <scope>NUCLEOTIDE SEQUENCE [LARGE SCALE GENOMIC DNA]</scope>
</reference>
<keyword evidence="3" id="KW-1185">Reference proteome</keyword>
<organism evidence="2 3">
    <name type="scientific">Plakobranchus ocellatus</name>
    <dbReference type="NCBI Taxonomy" id="259542"/>
    <lineage>
        <taxon>Eukaryota</taxon>
        <taxon>Metazoa</taxon>
        <taxon>Spiralia</taxon>
        <taxon>Lophotrochozoa</taxon>
        <taxon>Mollusca</taxon>
        <taxon>Gastropoda</taxon>
        <taxon>Heterobranchia</taxon>
        <taxon>Euthyneura</taxon>
        <taxon>Panpulmonata</taxon>
        <taxon>Sacoglossa</taxon>
        <taxon>Placobranchoidea</taxon>
        <taxon>Plakobranchidae</taxon>
        <taxon>Plakobranchus</taxon>
    </lineage>
</organism>
<protein>
    <submittedName>
        <fullName evidence="2">Uncharacterized protein</fullName>
    </submittedName>
</protein>
<dbReference type="Proteomes" id="UP000735302">
    <property type="component" value="Unassembled WGS sequence"/>
</dbReference>
<feature type="region of interest" description="Disordered" evidence="1">
    <location>
        <begin position="125"/>
        <end position="154"/>
    </location>
</feature>
<evidence type="ECO:0000313" key="2">
    <source>
        <dbReference type="EMBL" id="GFO39313.1"/>
    </source>
</evidence>
<evidence type="ECO:0000313" key="3">
    <source>
        <dbReference type="Proteomes" id="UP000735302"/>
    </source>
</evidence>
<evidence type="ECO:0000256" key="1">
    <source>
        <dbReference type="SAM" id="MobiDB-lite"/>
    </source>
</evidence>
<proteinExistence type="predicted"/>
<dbReference type="AlphaFoldDB" id="A0AAV4D515"/>
<feature type="compositionally biased region" description="Polar residues" evidence="1">
    <location>
        <begin position="145"/>
        <end position="154"/>
    </location>
</feature>